<dbReference type="AlphaFoldDB" id="A0A0A9B1R0"/>
<reference evidence="2" key="2">
    <citation type="journal article" date="2015" name="Data Brief">
        <title>Shoot transcriptome of the giant reed, Arundo donax.</title>
        <authorList>
            <person name="Barrero R.A."/>
            <person name="Guerrero F.D."/>
            <person name="Moolhuijzen P."/>
            <person name="Goolsby J.A."/>
            <person name="Tidwell J."/>
            <person name="Bellgard S.E."/>
            <person name="Bellgard M.I."/>
        </authorList>
    </citation>
    <scope>NUCLEOTIDE SEQUENCE</scope>
    <source>
        <tissue evidence="2">Shoot tissue taken approximately 20 cm above the soil surface</tissue>
    </source>
</reference>
<name>A0A0A9B1R0_ARUDO</name>
<evidence type="ECO:0000256" key="1">
    <source>
        <dbReference type="SAM" id="MobiDB-lite"/>
    </source>
</evidence>
<sequence>MDRGEELALVMVNGEEERCGTGRRRRWFATGDLEEDGERRGGAMVVTAKGTRKLAGRTKKNHWWPGHGGEHGRRPGRGEEEGRRHGEEEGR</sequence>
<feature type="compositionally biased region" description="Basic residues" evidence="1">
    <location>
        <begin position="53"/>
        <end position="62"/>
    </location>
</feature>
<evidence type="ECO:0000313" key="2">
    <source>
        <dbReference type="EMBL" id="JAD53257.1"/>
    </source>
</evidence>
<accession>A0A0A9B1R0</accession>
<protein>
    <submittedName>
        <fullName evidence="2">Uncharacterized protein</fullName>
    </submittedName>
</protein>
<dbReference type="EMBL" id="GBRH01244638">
    <property type="protein sequence ID" value="JAD53257.1"/>
    <property type="molecule type" value="Transcribed_RNA"/>
</dbReference>
<feature type="compositionally biased region" description="Basic and acidic residues" evidence="1">
    <location>
        <begin position="68"/>
        <end position="91"/>
    </location>
</feature>
<reference evidence="2" key="1">
    <citation type="submission" date="2014-09" db="EMBL/GenBank/DDBJ databases">
        <authorList>
            <person name="Magalhaes I.L.F."/>
            <person name="Oliveira U."/>
            <person name="Santos F.R."/>
            <person name="Vidigal T.H.D.A."/>
            <person name="Brescovit A.D."/>
            <person name="Santos A.J."/>
        </authorList>
    </citation>
    <scope>NUCLEOTIDE SEQUENCE</scope>
    <source>
        <tissue evidence="2">Shoot tissue taken approximately 20 cm above the soil surface</tissue>
    </source>
</reference>
<proteinExistence type="predicted"/>
<feature type="region of interest" description="Disordered" evidence="1">
    <location>
        <begin position="53"/>
        <end position="91"/>
    </location>
</feature>
<organism evidence="2">
    <name type="scientific">Arundo donax</name>
    <name type="common">Giant reed</name>
    <name type="synonym">Donax arundinaceus</name>
    <dbReference type="NCBI Taxonomy" id="35708"/>
    <lineage>
        <taxon>Eukaryota</taxon>
        <taxon>Viridiplantae</taxon>
        <taxon>Streptophyta</taxon>
        <taxon>Embryophyta</taxon>
        <taxon>Tracheophyta</taxon>
        <taxon>Spermatophyta</taxon>
        <taxon>Magnoliopsida</taxon>
        <taxon>Liliopsida</taxon>
        <taxon>Poales</taxon>
        <taxon>Poaceae</taxon>
        <taxon>PACMAD clade</taxon>
        <taxon>Arundinoideae</taxon>
        <taxon>Arundineae</taxon>
        <taxon>Arundo</taxon>
    </lineage>
</organism>